<dbReference type="OrthoDB" id="9839042at2"/>
<feature type="signal peptide" evidence="1">
    <location>
        <begin position="1"/>
        <end position="18"/>
    </location>
</feature>
<sequence>MKKLLALTLLLPLLTANAATNKTAAKAQVKSKSAQTKVFRNHERHWNQPDYGYDVQLFKCHDSWGHKLRGKFTSEQQYFIELGGGSCREIRRYHDNHNAFSQIRHYDFPVDDVYQAIHQIKRKYGLRHARVIEAENVDAGFKTFKYTLVFKVRGQGYREFRVKHSRWSGKVRAIYEV</sequence>
<organism evidence="2 3">
    <name type="scientific">Aliikangiella coralliicola</name>
    <dbReference type="NCBI Taxonomy" id="2592383"/>
    <lineage>
        <taxon>Bacteria</taxon>
        <taxon>Pseudomonadati</taxon>
        <taxon>Pseudomonadota</taxon>
        <taxon>Gammaproteobacteria</taxon>
        <taxon>Oceanospirillales</taxon>
        <taxon>Pleioneaceae</taxon>
        <taxon>Aliikangiella</taxon>
    </lineage>
</organism>
<proteinExistence type="predicted"/>
<dbReference type="Proteomes" id="UP000315439">
    <property type="component" value="Unassembled WGS sequence"/>
</dbReference>
<evidence type="ECO:0000313" key="3">
    <source>
        <dbReference type="Proteomes" id="UP000315439"/>
    </source>
</evidence>
<protein>
    <recommendedName>
        <fullName evidence="4">PepSY domain-containing protein</fullName>
    </recommendedName>
</protein>
<name>A0A545U6A0_9GAMM</name>
<evidence type="ECO:0008006" key="4">
    <source>
        <dbReference type="Google" id="ProtNLM"/>
    </source>
</evidence>
<feature type="chain" id="PRO_5021827863" description="PepSY domain-containing protein" evidence="1">
    <location>
        <begin position="19"/>
        <end position="177"/>
    </location>
</feature>
<evidence type="ECO:0000313" key="2">
    <source>
        <dbReference type="EMBL" id="TQV84999.1"/>
    </source>
</evidence>
<evidence type="ECO:0000256" key="1">
    <source>
        <dbReference type="SAM" id="SignalP"/>
    </source>
</evidence>
<keyword evidence="3" id="KW-1185">Reference proteome</keyword>
<dbReference type="RefSeq" id="WP_142933637.1">
    <property type="nucleotide sequence ID" value="NZ_ML660169.1"/>
</dbReference>
<gene>
    <name evidence="2" type="ORF">FLL46_21660</name>
</gene>
<accession>A0A545U6A0</accession>
<dbReference type="AlphaFoldDB" id="A0A545U6A0"/>
<reference evidence="2 3" key="1">
    <citation type="submission" date="2019-07" db="EMBL/GenBank/DDBJ databases">
        <title>Draft genome for Aliikangiella sp. M105.</title>
        <authorList>
            <person name="Wang G."/>
        </authorList>
    </citation>
    <scope>NUCLEOTIDE SEQUENCE [LARGE SCALE GENOMIC DNA]</scope>
    <source>
        <strain evidence="2 3">M105</strain>
    </source>
</reference>
<dbReference type="EMBL" id="VIKS01000013">
    <property type="protein sequence ID" value="TQV84999.1"/>
    <property type="molecule type" value="Genomic_DNA"/>
</dbReference>
<comment type="caution">
    <text evidence="2">The sequence shown here is derived from an EMBL/GenBank/DDBJ whole genome shotgun (WGS) entry which is preliminary data.</text>
</comment>
<keyword evidence="1" id="KW-0732">Signal</keyword>